<evidence type="ECO:0000256" key="1">
    <source>
        <dbReference type="SAM" id="MobiDB-lite"/>
    </source>
</evidence>
<keyword evidence="3" id="KW-1185">Reference proteome</keyword>
<sequence length="64" mass="6748">MCPAPRLLLLLKLPGPPVPLEKILLVRPPAHVSLHVHGDAGTRMIDASPRPGRSSPSPPACRCG</sequence>
<feature type="region of interest" description="Disordered" evidence="1">
    <location>
        <begin position="37"/>
        <end position="64"/>
    </location>
</feature>
<proteinExistence type="predicted"/>
<reference evidence="2 3" key="1">
    <citation type="journal article" date="2007" name="Genome Res.">
        <title>Genome characteristics of facultatively symbiotic Frankia sp. strains reflect host range and host plant biogeography.</title>
        <authorList>
            <person name="Normand P."/>
            <person name="Lapierre P."/>
            <person name="Tisa L.S."/>
            <person name="Gogarten J.P."/>
            <person name="Alloisio N."/>
            <person name="Bagnarol E."/>
            <person name="Bassi C.A."/>
            <person name="Berry A.M."/>
            <person name="Bickhart D.M."/>
            <person name="Choisne N."/>
            <person name="Couloux A."/>
            <person name="Cournoyer B."/>
            <person name="Cruveiller S."/>
            <person name="Daubin V."/>
            <person name="Demange N."/>
            <person name="Francino M.P."/>
            <person name="Goltsman E."/>
            <person name="Huang Y."/>
            <person name="Kopp O.R."/>
            <person name="Labarre L."/>
            <person name="Lapidus A."/>
            <person name="Lavire C."/>
            <person name="Marechal J."/>
            <person name="Martinez M."/>
            <person name="Mastronunzio J.E."/>
            <person name="Mullin B.C."/>
            <person name="Niemann J."/>
            <person name="Pujic P."/>
            <person name="Rawnsley T."/>
            <person name="Rouy Z."/>
            <person name="Schenowitz C."/>
            <person name="Sellstedt A."/>
            <person name="Tavares F."/>
            <person name="Tomkins J.P."/>
            <person name="Vallenet D."/>
            <person name="Valverde C."/>
            <person name="Wall L.G."/>
            <person name="Wang Y."/>
            <person name="Medigue C."/>
            <person name="Benson D.R."/>
        </authorList>
    </citation>
    <scope>NUCLEOTIDE SEQUENCE [LARGE SCALE GENOMIC DNA]</scope>
    <source>
        <strain evidence="3">DSM 45986 / CECT 9034 / ACN14a</strain>
    </source>
</reference>
<accession>Q0RFQ1</accession>
<evidence type="ECO:0000313" key="3">
    <source>
        <dbReference type="Proteomes" id="UP000000657"/>
    </source>
</evidence>
<dbReference type="HOGENOM" id="CLU_2861221_0_0_11"/>
<name>Q0RFQ1_FRAAA</name>
<dbReference type="STRING" id="326424.FRAAL5050"/>
<dbReference type="KEGG" id="fal:FRAAL5050"/>
<gene>
    <name evidence="2" type="ordered locus">FRAAL5050</name>
</gene>
<dbReference type="EMBL" id="CT573213">
    <property type="protein sequence ID" value="CAJ63690.1"/>
    <property type="molecule type" value="Genomic_DNA"/>
</dbReference>
<evidence type="ECO:0000313" key="2">
    <source>
        <dbReference type="EMBL" id="CAJ63690.1"/>
    </source>
</evidence>
<organism evidence="2 3">
    <name type="scientific">Frankia alni (strain DSM 45986 / CECT 9034 / ACN14a)</name>
    <dbReference type="NCBI Taxonomy" id="326424"/>
    <lineage>
        <taxon>Bacteria</taxon>
        <taxon>Bacillati</taxon>
        <taxon>Actinomycetota</taxon>
        <taxon>Actinomycetes</taxon>
        <taxon>Frankiales</taxon>
        <taxon>Frankiaceae</taxon>
        <taxon>Frankia</taxon>
    </lineage>
</organism>
<dbReference type="AlphaFoldDB" id="Q0RFQ1"/>
<protein>
    <submittedName>
        <fullName evidence="2">Uncharacterized protein</fullName>
    </submittedName>
</protein>
<dbReference type="Proteomes" id="UP000000657">
    <property type="component" value="Chromosome"/>
</dbReference>